<sequence length="433" mass="47181">MQFRYLAVLLLIPLLCGPHSAQALPAFARQTGQNCVACHAGGQFPELTSYGRLFKMTGYTIGSRAVPLSAMGVFSYTKSSSPTDDAAFAKDATALFQTGSVFVAGKVTENVGVFAQATYNNYDSQNPDSGKWQGKWGSDNIEVRYADRLIDANRDLILGLTINNNPSLADPWNSAPAWMQYVPTQFGVTGPDAAPIVSQLGAQAAGIAGYAFWNQTLYAELAGYQTANGMWSFLSQGTKDADQVKLQGTNPYLRLALSHDWGPHSAMVGLMAMHANLYPDNLDPTGPTIHYRDRGIDAQYQYLLDPHAATVQLSYITESIDNGDVAGIATNAGNRLKQLKVKGSYVYRARYGGSLSYFSTTGSSDTTLYPDAATNPDTRGWVPELFWTPVQYLRVGAQYYHFNRYHGSVANYDGAGRNPSGNNTLFVYVWGAY</sequence>
<accession>A0A7W2I8B6</accession>
<evidence type="ECO:0000313" key="2">
    <source>
        <dbReference type="EMBL" id="MBA5607354.1"/>
    </source>
</evidence>
<feature type="signal peptide" evidence="1">
    <location>
        <begin position="1"/>
        <end position="23"/>
    </location>
</feature>
<evidence type="ECO:0000313" key="3">
    <source>
        <dbReference type="Proteomes" id="UP000566711"/>
    </source>
</evidence>
<gene>
    <name evidence="2" type="ORF">H3H36_18520</name>
</gene>
<comment type="caution">
    <text evidence="2">The sequence shown here is derived from an EMBL/GenBank/DDBJ whole genome shotgun (WGS) entry which is preliminary data.</text>
</comment>
<feature type="chain" id="PRO_5031087388" evidence="1">
    <location>
        <begin position="24"/>
        <end position="433"/>
    </location>
</feature>
<dbReference type="AlphaFoldDB" id="A0A7W2I8B6"/>
<proteinExistence type="predicted"/>
<name>A0A7W2I8B6_9BURK</name>
<organism evidence="2 3">
    <name type="scientific">Rugamonas fusca</name>
    <dbReference type="NCBI Taxonomy" id="2758568"/>
    <lineage>
        <taxon>Bacteria</taxon>
        <taxon>Pseudomonadati</taxon>
        <taxon>Pseudomonadota</taxon>
        <taxon>Betaproteobacteria</taxon>
        <taxon>Burkholderiales</taxon>
        <taxon>Oxalobacteraceae</taxon>
        <taxon>Telluria group</taxon>
        <taxon>Rugamonas</taxon>
    </lineage>
</organism>
<dbReference type="Proteomes" id="UP000566711">
    <property type="component" value="Unassembled WGS sequence"/>
</dbReference>
<reference evidence="2 3" key="1">
    <citation type="submission" date="2020-07" db="EMBL/GenBank/DDBJ databases">
        <title>Novel species isolated from subtropical streams in China.</title>
        <authorList>
            <person name="Lu H."/>
        </authorList>
    </citation>
    <scope>NUCLEOTIDE SEQUENCE [LARGE SCALE GENOMIC DNA]</scope>
    <source>
        <strain evidence="2 3">FT3S</strain>
    </source>
</reference>
<dbReference type="EMBL" id="JACEZS010000017">
    <property type="protein sequence ID" value="MBA5607354.1"/>
    <property type="molecule type" value="Genomic_DNA"/>
</dbReference>
<keyword evidence="1" id="KW-0732">Signal</keyword>
<keyword evidence="3" id="KW-1185">Reference proteome</keyword>
<protein>
    <submittedName>
        <fullName evidence="2">Cytochrome C</fullName>
    </submittedName>
</protein>
<evidence type="ECO:0000256" key="1">
    <source>
        <dbReference type="SAM" id="SignalP"/>
    </source>
</evidence>